<dbReference type="EMBL" id="CP000728">
    <property type="protein sequence ID" value="ABS42071.1"/>
    <property type="molecule type" value="Genomic_DNA"/>
</dbReference>
<dbReference type="Proteomes" id="UP000002410">
    <property type="component" value="Chromosome"/>
</dbReference>
<accession>A7GEH5</accession>
<sequence>MEWKTGILSFQEIKELIERKNPEDYATLILPATKEDEKYRVVD</sequence>
<dbReference type="HOGENOM" id="CLU_3231581_0_0_9"/>
<organism evidence="1 2">
    <name type="scientific">Clostridium botulinum (strain Langeland / NCTC 10281 / Type F)</name>
    <dbReference type="NCBI Taxonomy" id="441772"/>
    <lineage>
        <taxon>Bacteria</taxon>
        <taxon>Bacillati</taxon>
        <taxon>Bacillota</taxon>
        <taxon>Clostridia</taxon>
        <taxon>Eubacteriales</taxon>
        <taxon>Clostridiaceae</taxon>
        <taxon>Clostridium</taxon>
    </lineage>
</organism>
<proteinExistence type="predicted"/>
<name>A7GEH5_CLOBL</name>
<dbReference type="AlphaFoldDB" id="A7GEH5"/>
<evidence type="ECO:0000313" key="1">
    <source>
        <dbReference type="EMBL" id="ABS42071.1"/>
    </source>
</evidence>
<evidence type="ECO:0000313" key="2">
    <source>
        <dbReference type="Proteomes" id="UP000002410"/>
    </source>
</evidence>
<protein>
    <submittedName>
        <fullName evidence="1">Uncharacterized protein</fullName>
    </submittedName>
</protein>
<dbReference type="KEGG" id="cbf:CLI_1927"/>
<gene>
    <name evidence="1" type="ordered locus">CLI_1927</name>
</gene>
<dbReference type="RefSeq" id="WP_012099903.1">
    <property type="nucleotide sequence ID" value="NC_009699.1"/>
</dbReference>
<reference evidence="2" key="1">
    <citation type="submission" date="2007-06" db="EMBL/GenBank/DDBJ databases">
        <authorList>
            <person name="Brinkac L.M."/>
            <person name="Daugherty S."/>
            <person name="Dodson R.J."/>
            <person name="Madupu R."/>
            <person name="Brown J.L."/>
            <person name="Bruce D."/>
            <person name="Detter C."/>
            <person name="Munk C."/>
            <person name="Smith L.A."/>
            <person name="Smith T.J."/>
            <person name="White O."/>
            <person name="Brettin T.S."/>
        </authorList>
    </citation>
    <scope>NUCLEOTIDE SEQUENCE [LARGE SCALE GENOMIC DNA]</scope>
    <source>
        <strain evidence="2">Langeland / NCTC 10281 / Type F</strain>
    </source>
</reference>